<dbReference type="GeneID" id="62228035"/>
<gene>
    <name evidence="2" type="ORF">EAE98_001261</name>
</gene>
<dbReference type="EMBL" id="RCSX01000002">
    <property type="protein sequence ID" value="KAF7938924.1"/>
    <property type="molecule type" value="Genomic_DNA"/>
</dbReference>
<feature type="region of interest" description="Disordered" evidence="1">
    <location>
        <begin position="1"/>
        <end position="79"/>
    </location>
</feature>
<evidence type="ECO:0000256" key="1">
    <source>
        <dbReference type="SAM" id="MobiDB-lite"/>
    </source>
</evidence>
<evidence type="ECO:0000313" key="3">
    <source>
        <dbReference type="Proteomes" id="UP000783213"/>
    </source>
</evidence>
<feature type="compositionally biased region" description="Basic and acidic residues" evidence="1">
    <location>
        <begin position="8"/>
        <end position="21"/>
    </location>
</feature>
<comment type="caution">
    <text evidence="2">The sequence shown here is derived from an EMBL/GenBank/DDBJ whole genome shotgun (WGS) entry which is preliminary data.</text>
</comment>
<proteinExistence type="predicted"/>
<dbReference type="Proteomes" id="UP000783213">
    <property type="component" value="Unassembled WGS sequence"/>
</dbReference>
<dbReference type="RefSeq" id="XP_038815145.1">
    <property type="nucleotide sequence ID" value="XM_038948879.1"/>
</dbReference>
<sequence>MTSRKYSQRHEVGSLVRDQRHNKVHHAKEKALSERSTWDQEFFHHKQDAGRANDRAKTQERRAERKDNVPAERLSDLAM</sequence>
<protein>
    <submittedName>
        <fullName evidence="2">Uncharacterized protein</fullName>
    </submittedName>
</protein>
<accession>A0ABQ7J208</accession>
<reference evidence="2 3" key="1">
    <citation type="journal article" date="2020" name="Genome Biol. Evol.">
        <title>Comparative genomics of Sclerotiniaceae.</title>
        <authorList>
            <person name="Valero Jimenez C.A."/>
            <person name="Steentjes M."/>
            <person name="Scholten O.E."/>
            <person name="Van Kan J.A.L."/>
        </authorList>
    </citation>
    <scope>NUCLEOTIDE SEQUENCE [LARGE SCALE GENOMIC DNA]</scope>
    <source>
        <strain evidence="2 3">B1</strain>
    </source>
</reference>
<evidence type="ECO:0000313" key="2">
    <source>
        <dbReference type="EMBL" id="KAF7938924.1"/>
    </source>
</evidence>
<feature type="compositionally biased region" description="Basic and acidic residues" evidence="1">
    <location>
        <begin position="29"/>
        <end position="79"/>
    </location>
</feature>
<name>A0ABQ7J208_9HELO</name>
<organism evidence="2 3">
    <name type="scientific">Botrytis deweyae</name>
    <dbReference type="NCBI Taxonomy" id="2478750"/>
    <lineage>
        <taxon>Eukaryota</taxon>
        <taxon>Fungi</taxon>
        <taxon>Dikarya</taxon>
        <taxon>Ascomycota</taxon>
        <taxon>Pezizomycotina</taxon>
        <taxon>Leotiomycetes</taxon>
        <taxon>Helotiales</taxon>
        <taxon>Sclerotiniaceae</taxon>
        <taxon>Botrytis</taxon>
    </lineage>
</organism>
<keyword evidence="3" id="KW-1185">Reference proteome</keyword>